<dbReference type="AlphaFoldDB" id="A0AAE1L7Y5"/>
<dbReference type="InterPro" id="IPR010285">
    <property type="entry name" value="DNA_helicase_pif1-like_DEAD"/>
</dbReference>
<dbReference type="SUPFAM" id="SSF52540">
    <property type="entry name" value="P-loop containing nucleoside triphosphate hydrolases"/>
    <property type="match status" value="1"/>
</dbReference>
<evidence type="ECO:0000313" key="4">
    <source>
        <dbReference type="Proteomes" id="UP001219518"/>
    </source>
</evidence>
<dbReference type="Pfam" id="PF05970">
    <property type="entry name" value="PIF1"/>
    <property type="match status" value="1"/>
</dbReference>
<sequence length="320" mass="34788">MSAYRCVRAAVSTTEAGSPGRDLINAREEIVDLVINADNAFDRTALERMLTIEEEDVSDADEGEITSDLSPIQANSQPIHGNSHPIHEICALNSPVISPSGAEEDDDNMPPSSVEAMSVPPPTCHLTDEQQVIFNAIMEAVRLPDHQVRNHRGFAVIAPAGCGKTVLFNKLLQTCRAEGMPAIACALTAIAALLFLDGETCHKTFGIPMRGWTSGKERSFLENFSPEAEKLRKAKLILIDEVSMLSAEQAFLVDELLRMVMGKPDLLFGGKCVVLGGDMAQVLPVIRGLSPRAVAVRAWGHWPQLQKFSLTKKHEGSEKP</sequence>
<keyword evidence="1" id="KW-0227">DNA damage</keyword>
<dbReference type="InterPro" id="IPR027417">
    <property type="entry name" value="P-loop_NTPase"/>
</dbReference>
<dbReference type="GO" id="GO:0006310">
    <property type="term" value="P:DNA recombination"/>
    <property type="evidence" value="ECO:0007669"/>
    <property type="project" value="UniProtKB-KW"/>
</dbReference>
<dbReference type="GO" id="GO:0005524">
    <property type="term" value="F:ATP binding"/>
    <property type="evidence" value="ECO:0007669"/>
    <property type="project" value="UniProtKB-KW"/>
</dbReference>
<comment type="caution">
    <text evidence="3">The sequence shown here is derived from an EMBL/GenBank/DDBJ whole genome shotgun (WGS) entry which is preliminary data.</text>
</comment>
<comment type="similarity">
    <text evidence="1">Belongs to the helicase family.</text>
</comment>
<comment type="catalytic activity">
    <reaction evidence="1">
        <text>ATP + H2O = ADP + phosphate + H(+)</text>
        <dbReference type="Rhea" id="RHEA:13065"/>
        <dbReference type="ChEBI" id="CHEBI:15377"/>
        <dbReference type="ChEBI" id="CHEBI:15378"/>
        <dbReference type="ChEBI" id="CHEBI:30616"/>
        <dbReference type="ChEBI" id="CHEBI:43474"/>
        <dbReference type="ChEBI" id="CHEBI:456216"/>
        <dbReference type="EC" id="5.6.2.3"/>
    </reaction>
</comment>
<keyword evidence="1" id="KW-0067">ATP-binding</keyword>
<accession>A0AAE1L7Y5</accession>
<evidence type="ECO:0000259" key="2">
    <source>
        <dbReference type="Pfam" id="PF05970"/>
    </source>
</evidence>
<comment type="cofactor">
    <cofactor evidence="1">
        <name>Mg(2+)</name>
        <dbReference type="ChEBI" id="CHEBI:18420"/>
    </cofactor>
</comment>
<name>A0AAE1L7Y5_9NEOP</name>
<protein>
    <recommendedName>
        <fullName evidence="1">ATP-dependent DNA helicase</fullName>
        <ecNumber evidence="1">5.6.2.3</ecNumber>
    </recommendedName>
</protein>
<dbReference type="PANTHER" id="PTHR10492">
    <property type="match status" value="1"/>
</dbReference>
<dbReference type="Proteomes" id="UP001219518">
    <property type="component" value="Unassembled WGS sequence"/>
</dbReference>
<evidence type="ECO:0000313" key="3">
    <source>
        <dbReference type="EMBL" id="KAK3910011.1"/>
    </source>
</evidence>
<dbReference type="GO" id="GO:0000723">
    <property type="term" value="P:telomere maintenance"/>
    <property type="evidence" value="ECO:0007669"/>
    <property type="project" value="InterPro"/>
</dbReference>
<dbReference type="EC" id="5.6.2.3" evidence="1"/>
<dbReference type="Gene3D" id="3.40.50.300">
    <property type="entry name" value="P-loop containing nucleotide triphosphate hydrolases"/>
    <property type="match status" value="1"/>
</dbReference>
<keyword evidence="1" id="KW-0547">Nucleotide-binding</keyword>
<reference evidence="3" key="2">
    <citation type="journal article" date="2023" name="BMC Genomics">
        <title>Pest status, molecular evolution, and epigenetic factors derived from the genome assembly of Frankliniella fusca, a thysanopteran phytovirus vector.</title>
        <authorList>
            <person name="Catto M.A."/>
            <person name="Labadie P.E."/>
            <person name="Jacobson A.L."/>
            <person name="Kennedy G.G."/>
            <person name="Srinivasan R."/>
            <person name="Hunt B.G."/>
        </authorList>
    </citation>
    <scope>NUCLEOTIDE SEQUENCE</scope>
    <source>
        <strain evidence="3">PL_HMW_Pooled</strain>
    </source>
</reference>
<organism evidence="3 4">
    <name type="scientific">Frankliniella fusca</name>
    <dbReference type="NCBI Taxonomy" id="407009"/>
    <lineage>
        <taxon>Eukaryota</taxon>
        <taxon>Metazoa</taxon>
        <taxon>Ecdysozoa</taxon>
        <taxon>Arthropoda</taxon>
        <taxon>Hexapoda</taxon>
        <taxon>Insecta</taxon>
        <taxon>Pterygota</taxon>
        <taxon>Neoptera</taxon>
        <taxon>Paraneoptera</taxon>
        <taxon>Thysanoptera</taxon>
        <taxon>Terebrantia</taxon>
        <taxon>Thripoidea</taxon>
        <taxon>Thripidae</taxon>
        <taxon>Frankliniella</taxon>
    </lineage>
</organism>
<gene>
    <name evidence="3" type="ORF">KUF71_020020</name>
</gene>
<keyword evidence="1" id="KW-0233">DNA recombination</keyword>
<reference evidence="3" key="1">
    <citation type="submission" date="2021-07" db="EMBL/GenBank/DDBJ databases">
        <authorList>
            <person name="Catto M.A."/>
            <person name="Jacobson A."/>
            <person name="Kennedy G."/>
            <person name="Labadie P."/>
            <person name="Hunt B.G."/>
            <person name="Srinivasan R."/>
        </authorList>
    </citation>
    <scope>NUCLEOTIDE SEQUENCE</scope>
    <source>
        <strain evidence="3">PL_HMW_Pooled</strain>
        <tissue evidence="3">Head</tissue>
    </source>
</reference>
<keyword evidence="1" id="KW-0378">Hydrolase</keyword>
<feature type="domain" description="DNA helicase Pif1-like DEAD-box helicase" evidence="2">
    <location>
        <begin position="126"/>
        <end position="313"/>
    </location>
</feature>
<keyword evidence="1" id="KW-0234">DNA repair</keyword>
<proteinExistence type="inferred from homology"/>
<keyword evidence="1 3" id="KW-0347">Helicase</keyword>
<dbReference type="GO" id="GO:0016787">
    <property type="term" value="F:hydrolase activity"/>
    <property type="evidence" value="ECO:0007669"/>
    <property type="project" value="UniProtKB-KW"/>
</dbReference>
<keyword evidence="4" id="KW-1185">Reference proteome</keyword>
<dbReference type="GO" id="GO:0043139">
    <property type="term" value="F:5'-3' DNA helicase activity"/>
    <property type="evidence" value="ECO:0007669"/>
    <property type="project" value="UniProtKB-EC"/>
</dbReference>
<dbReference type="PANTHER" id="PTHR10492:SF57">
    <property type="entry name" value="ATP-DEPENDENT DNA HELICASE"/>
    <property type="match status" value="1"/>
</dbReference>
<dbReference type="EMBL" id="JAHWGI010000137">
    <property type="protein sequence ID" value="KAK3910011.1"/>
    <property type="molecule type" value="Genomic_DNA"/>
</dbReference>
<dbReference type="GO" id="GO:0006281">
    <property type="term" value="P:DNA repair"/>
    <property type="evidence" value="ECO:0007669"/>
    <property type="project" value="UniProtKB-KW"/>
</dbReference>
<evidence type="ECO:0000256" key="1">
    <source>
        <dbReference type="RuleBase" id="RU363044"/>
    </source>
</evidence>